<dbReference type="AlphaFoldDB" id="A0A1T4YUH9"/>
<dbReference type="InterPro" id="IPR025406">
    <property type="entry name" value="DUF4132"/>
</dbReference>
<evidence type="ECO:0000259" key="2">
    <source>
        <dbReference type="Pfam" id="PF24879"/>
    </source>
</evidence>
<protein>
    <submittedName>
        <fullName evidence="3">Uncharacterized protein</fullName>
    </submittedName>
</protein>
<gene>
    <name evidence="3" type="ORF">SAMN02745166_04255</name>
</gene>
<reference evidence="4" key="1">
    <citation type="submission" date="2017-02" db="EMBL/GenBank/DDBJ databases">
        <authorList>
            <person name="Varghese N."/>
            <person name="Submissions S."/>
        </authorList>
    </citation>
    <scope>NUCLEOTIDE SEQUENCE [LARGE SCALE GENOMIC DNA]</scope>
    <source>
        <strain evidence="4">ATCC 700200</strain>
    </source>
</reference>
<dbReference type="EMBL" id="FUYE01000018">
    <property type="protein sequence ID" value="SKB05400.1"/>
    <property type="molecule type" value="Genomic_DNA"/>
</dbReference>
<dbReference type="Proteomes" id="UP000190774">
    <property type="component" value="Unassembled WGS sequence"/>
</dbReference>
<proteinExistence type="predicted"/>
<evidence type="ECO:0000259" key="1">
    <source>
        <dbReference type="Pfam" id="PF13569"/>
    </source>
</evidence>
<keyword evidence="4" id="KW-1185">Reference proteome</keyword>
<dbReference type="OrthoDB" id="9763697at2"/>
<evidence type="ECO:0000313" key="3">
    <source>
        <dbReference type="EMBL" id="SKB05400.1"/>
    </source>
</evidence>
<name>A0A1T4YUH9_9BACT</name>
<dbReference type="STRING" id="48467.SAMN02745166_04255"/>
<evidence type="ECO:0000313" key="4">
    <source>
        <dbReference type="Proteomes" id="UP000190774"/>
    </source>
</evidence>
<organism evidence="3 4">
    <name type="scientific">Prosthecobacter debontii</name>
    <dbReference type="NCBI Taxonomy" id="48467"/>
    <lineage>
        <taxon>Bacteria</taxon>
        <taxon>Pseudomonadati</taxon>
        <taxon>Verrucomicrobiota</taxon>
        <taxon>Verrucomicrobiia</taxon>
        <taxon>Verrucomicrobiales</taxon>
        <taxon>Verrucomicrobiaceae</taxon>
        <taxon>Prosthecobacter</taxon>
    </lineage>
</organism>
<feature type="domain" description="DUF4132" evidence="1">
    <location>
        <begin position="444"/>
        <end position="624"/>
    </location>
</feature>
<dbReference type="Pfam" id="PF13569">
    <property type="entry name" value="DUF4132"/>
    <property type="match status" value="1"/>
</dbReference>
<dbReference type="InterPro" id="IPR056639">
    <property type="entry name" value="DUF7737"/>
</dbReference>
<accession>A0A1T4YUH9</accession>
<feature type="domain" description="DUF7737" evidence="2">
    <location>
        <begin position="768"/>
        <end position="873"/>
    </location>
</feature>
<sequence>MNWFRGMIQKVVGGGASPASPQIPPPENSAPKSASEYHKVIVAYMDQAEPLLKHEWERFNPKTSAIGEEILSGTPEAQAALAMPLVEELRALDRTISLLQSKRQDRRRKVGLYLLISLLGRRLPIQEGVVLSLLNWIGKASYVSHYEYPVTAMVRLAEEWASAGKMTDDLKAGFVRFRNRLARHAGADDRRLCQRLAAAVSEAPELPLVSGEPWADAVIHFLNDCSDETKFFWNELLGLCVTATSANVTQKWLKKAEAILADAQGREEFSRRMSAWLPLVEKPRSAASGYAAVGSYEITDLHQDILRGLTWICGLIATKEMARLMTGLALTCYKKIPGVGSRSVRVGNACVSALGMMGTTDALGQLALIKVRVKFGGAQAAIDKALTQLAERLEVPREEVEEISVPAYGMTGVGELTQRVGDFTAELKVVTSRQTEMLWRRDDGKGQKTLPAAVKSACDEEVKELMAAKKDIEKMLPAQSERLDKLYLQRKSWSVGDWRERYLDHPLVGVLARRLIWNFTSGEITTPGIWLKDTVVNRQGQPLDLNDDGILVTLWHPLNQSVDIVLGWRGFLEEWEIVQPFKQAHREVYLLTPAEEQTQVYSNRFAAHLLRQHQFNALCAARDWKNKIRLMVDDFYPPATRRLSSWGLRAEYWIEGAGSNYGTDTLESGAYRYVATDQVRFYREDAITVNAHASGGGYSSTSFDGTAPEPLRLAEVEPLVFSEIMRDVDLFVGVASVGNDPAWLDGGRDEQQRGYWHDYGFGELSASAQTRRVLLEKLVPRLKIASQCSFVDRFLVVQGKRHRYKIHLGSGNILIAPWDKYLCIVPGQGQVDKAEGKLYLPFEGDRVLSIILSKAFLLAADDKITDPTILSQM</sequence>
<dbReference type="Pfam" id="PF24879">
    <property type="entry name" value="DUF7737"/>
    <property type="match status" value="1"/>
</dbReference>